<name>A0ABR7RTZ1_9PROT</name>
<dbReference type="PRINTS" id="PR00035">
    <property type="entry name" value="HTHGNTR"/>
</dbReference>
<gene>
    <name evidence="5" type="ORF">IBL26_23415</name>
</gene>
<evidence type="ECO:0000256" key="3">
    <source>
        <dbReference type="ARBA" id="ARBA00023163"/>
    </source>
</evidence>
<reference evidence="5 6" key="1">
    <citation type="journal article" date="2013" name="Int. J. Syst. Evol. Microbiol.">
        <title>Roseomonas aerophila sp. nov., isolated from air.</title>
        <authorList>
            <person name="Kim S.J."/>
            <person name="Weon H.Y."/>
            <person name="Ahn J.H."/>
            <person name="Hong S.B."/>
            <person name="Seok S.J."/>
            <person name="Whang K.S."/>
            <person name="Kwon S.W."/>
        </authorList>
    </citation>
    <scope>NUCLEOTIDE SEQUENCE [LARGE SCALE GENOMIC DNA]</scope>
    <source>
        <strain evidence="5 6">NBRC 108923</strain>
    </source>
</reference>
<dbReference type="InterPro" id="IPR011711">
    <property type="entry name" value="GntR_C"/>
</dbReference>
<keyword evidence="2" id="KW-0238">DNA-binding</keyword>
<proteinExistence type="predicted"/>
<evidence type="ECO:0000313" key="6">
    <source>
        <dbReference type="Proteomes" id="UP000626026"/>
    </source>
</evidence>
<dbReference type="InterPro" id="IPR008920">
    <property type="entry name" value="TF_FadR/GntR_C"/>
</dbReference>
<dbReference type="InterPro" id="IPR036388">
    <property type="entry name" value="WH-like_DNA-bd_sf"/>
</dbReference>
<dbReference type="CDD" id="cd07377">
    <property type="entry name" value="WHTH_GntR"/>
    <property type="match status" value="1"/>
</dbReference>
<dbReference type="SMART" id="SM00345">
    <property type="entry name" value="HTH_GNTR"/>
    <property type="match status" value="1"/>
</dbReference>
<dbReference type="SMART" id="SM00895">
    <property type="entry name" value="FCD"/>
    <property type="match status" value="1"/>
</dbReference>
<dbReference type="PROSITE" id="PS50949">
    <property type="entry name" value="HTH_GNTR"/>
    <property type="match status" value="1"/>
</dbReference>
<dbReference type="RefSeq" id="WP_187786931.1">
    <property type="nucleotide sequence ID" value="NZ_JACTVA010000073.1"/>
</dbReference>
<sequence length="248" mass="27619">MKSVPKPEIVPAGEGESSALIKQLMGYVAERRLRAGDRLPSERDLAEQFGVGRNAIREAVTSLQTLRLVERRPNSGLYLLAEQEHGSLDAILLHSDLGIPMNEEEVGEVVELRRMLEMQAVTLACERHRPEHVARLDAALRLGAEALATGRNFAAADEAFHLSVVDAAGNRLFRRLVNSFYLFTRKRRVHYFENGERAPLSHAQHMALRDAIVARDVARATAVMGGHLQALGSYWLTLIGRPQKDMEP</sequence>
<dbReference type="SUPFAM" id="SSF48008">
    <property type="entry name" value="GntR ligand-binding domain-like"/>
    <property type="match status" value="1"/>
</dbReference>
<dbReference type="InterPro" id="IPR000524">
    <property type="entry name" value="Tscrpt_reg_HTH_GntR"/>
</dbReference>
<dbReference type="Proteomes" id="UP000626026">
    <property type="component" value="Unassembled WGS sequence"/>
</dbReference>
<organism evidence="5 6">
    <name type="scientific">Teichococcus aerophilus</name>
    <dbReference type="NCBI Taxonomy" id="1224513"/>
    <lineage>
        <taxon>Bacteria</taxon>
        <taxon>Pseudomonadati</taxon>
        <taxon>Pseudomonadota</taxon>
        <taxon>Alphaproteobacteria</taxon>
        <taxon>Acetobacterales</taxon>
        <taxon>Roseomonadaceae</taxon>
        <taxon>Roseomonas</taxon>
    </lineage>
</organism>
<evidence type="ECO:0000256" key="2">
    <source>
        <dbReference type="ARBA" id="ARBA00023125"/>
    </source>
</evidence>
<dbReference type="InterPro" id="IPR036390">
    <property type="entry name" value="WH_DNA-bd_sf"/>
</dbReference>
<keyword evidence="1" id="KW-0805">Transcription regulation</keyword>
<dbReference type="SUPFAM" id="SSF46785">
    <property type="entry name" value="Winged helix' DNA-binding domain"/>
    <property type="match status" value="1"/>
</dbReference>
<dbReference type="Gene3D" id="1.20.120.530">
    <property type="entry name" value="GntR ligand-binding domain-like"/>
    <property type="match status" value="1"/>
</dbReference>
<feature type="domain" description="HTH gntR-type" evidence="4">
    <location>
        <begin position="14"/>
        <end position="82"/>
    </location>
</feature>
<dbReference type="EMBL" id="JACTVA010000073">
    <property type="protein sequence ID" value="MBC9209806.1"/>
    <property type="molecule type" value="Genomic_DNA"/>
</dbReference>
<dbReference type="Pfam" id="PF00392">
    <property type="entry name" value="GntR"/>
    <property type="match status" value="1"/>
</dbReference>
<evidence type="ECO:0000259" key="4">
    <source>
        <dbReference type="PROSITE" id="PS50949"/>
    </source>
</evidence>
<keyword evidence="6" id="KW-1185">Reference proteome</keyword>
<dbReference type="Pfam" id="PF07729">
    <property type="entry name" value="FCD"/>
    <property type="match status" value="1"/>
</dbReference>
<evidence type="ECO:0000313" key="5">
    <source>
        <dbReference type="EMBL" id="MBC9209806.1"/>
    </source>
</evidence>
<dbReference type="PANTHER" id="PTHR43537">
    <property type="entry name" value="TRANSCRIPTIONAL REGULATOR, GNTR FAMILY"/>
    <property type="match status" value="1"/>
</dbReference>
<protein>
    <submittedName>
        <fullName evidence="5">FadR family transcriptional regulator</fullName>
    </submittedName>
</protein>
<keyword evidence="3" id="KW-0804">Transcription</keyword>
<comment type="caution">
    <text evidence="5">The sequence shown here is derived from an EMBL/GenBank/DDBJ whole genome shotgun (WGS) entry which is preliminary data.</text>
</comment>
<evidence type="ECO:0000256" key="1">
    <source>
        <dbReference type="ARBA" id="ARBA00023015"/>
    </source>
</evidence>
<dbReference type="Gene3D" id="1.10.10.10">
    <property type="entry name" value="Winged helix-like DNA-binding domain superfamily/Winged helix DNA-binding domain"/>
    <property type="match status" value="1"/>
</dbReference>
<dbReference type="PANTHER" id="PTHR43537:SF5">
    <property type="entry name" value="UXU OPERON TRANSCRIPTIONAL REGULATOR"/>
    <property type="match status" value="1"/>
</dbReference>
<accession>A0ABR7RTZ1</accession>